<dbReference type="EMBL" id="JAPUFD010000007">
    <property type="protein sequence ID" value="MDI1488154.1"/>
    <property type="molecule type" value="Genomic_DNA"/>
</dbReference>
<dbReference type="AlphaFoldDB" id="A0AA43QM61"/>
<evidence type="ECO:0000313" key="15">
    <source>
        <dbReference type="EMBL" id="MDI1488154.1"/>
    </source>
</evidence>
<organism evidence="15 16">
    <name type="scientific">Ramalina farinacea</name>
    <dbReference type="NCBI Taxonomy" id="258253"/>
    <lineage>
        <taxon>Eukaryota</taxon>
        <taxon>Fungi</taxon>
        <taxon>Dikarya</taxon>
        <taxon>Ascomycota</taxon>
        <taxon>Pezizomycotina</taxon>
        <taxon>Lecanoromycetes</taxon>
        <taxon>OSLEUM clade</taxon>
        <taxon>Lecanoromycetidae</taxon>
        <taxon>Lecanorales</taxon>
        <taxon>Lecanorineae</taxon>
        <taxon>Ramalinaceae</taxon>
        <taxon>Ramalina</taxon>
    </lineage>
</organism>
<evidence type="ECO:0000256" key="1">
    <source>
        <dbReference type="ARBA" id="ARBA00004191"/>
    </source>
</evidence>
<gene>
    <name evidence="15" type="ORF">OHK93_007428</name>
</gene>
<comment type="function">
    <text evidence="8">Beta-glucosidases are one of a number of cellulolytic enzymes involved in the degradation of cellulosic biomass. Catalyzes the last step releasing glucose from the inhibitory cellobiose.</text>
</comment>
<comment type="caution">
    <text evidence="15">The sequence shown here is derived from an EMBL/GenBank/DDBJ whole genome shotgun (WGS) entry which is preliminary data.</text>
</comment>
<evidence type="ECO:0000256" key="6">
    <source>
        <dbReference type="ARBA" id="ARBA00022801"/>
    </source>
</evidence>
<keyword evidence="3" id="KW-0134">Cell wall</keyword>
<dbReference type="GO" id="GO:0009986">
    <property type="term" value="C:cell surface"/>
    <property type="evidence" value="ECO:0007669"/>
    <property type="project" value="TreeGrafter"/>
</dbReference>
<keyword evidence="16" id="KW-1185">Reference proteome</keyword>
<dbReference type="SUPFAM" id="SSF51445">
    <property type="entry name" value="(Trans)glycosidases"/>
    <property type="match status" value="1"/>
</dbReference>
<evidence type="ECO:0000256" key="4">
    <source>
        <dbReference type="ARBA" id="ARBA00022525"/>
    </source>
</evidence>
<evidence type="ECO:0000256" key="9">
    <source>
        <dbReference type="ARBA" id="ARBA00039284"/>
    </source>
</evidence>
<dbReference type="GO" id="GO:0005576">
    <property type="term" value="C:extracellular region"/>
    <property type="evidence" value="ECO:0007669"/>
    <property type="project" value="TreeGrafter"/>
</dbReference>
<comment type="similarity">
    <text evidence="2">Belongs to the glycosyl hydrolase 17 family.</text>
</comment>
<name>A0AA43QM61_9LECA</name>
<proteinExistence type="inferred from homology"/>
<evidence type="ECO:0000256" key="12">
    <source>
        <dbReference type="ARBA" id="ARBA00042762"/>
    </source>
</evidence>
<dbReference type="InterPro" id="IPR017853">
    <property type="entry name" value="GH"/>
</dbReference>
<dbReference type="GO" id="GO:0071555">
    <property type="term" value="P:cell wall organization"/>
    <property type="evidence" value="ECO:0007669"/>
    <property type="project" value="TreeGrafter"/>
</dbReference>
<protein>
    <recommendedName>
        <fullName evidence="9">Probable beta-glucosidase btgE</fullName>
    </recommendedName>
    <alternativeName>
        <fullName evidence="10">Beta-D-glucoside glucohydrolase btgE</fullName>
    </alternativeName>
    <alternativeName>
        <fullName evidence="12">Cellobiase btgE</fullName>
    </alternativeName>
    <alternativeName>
        <fullName evidence="11">Gentiobiase btgE</fullName>
    </alternativeName>
</protein>
<dbReference type="Proteomes" id="UP001161017">
    <property type="component" value="Unassembled WGS sequence"/>
</dbReference>
<reference evidence="15" key="1">
    <citation type="journal article" date="2023" name="Genome Biol. Evol.">
        <title>First Whole Genome Sequence and Flow Cytometry Genome Size Data for the Lichen-Forming Fungus Ramalina farinacea (Ascomycota).</title>
        <authorList>
            <person name="Llewellyn T."/>
            <person name="Mian S."/>
            <person name="Hill R."/>
            <person name="Leitch I.J."/>
            <person name="Gaya E."/>
        </authorList>
    </citation>
    <scope>NUCLEOTIDE SEQUENCE</scope>
    <source>
        <strain evidence="15">LIQ254RAFAR</strain>
    </source>
</reference>
<feature type="region of interest" description="Disordered" evidence="13">
    <location>
        <begin position="64"/>
        <end position="156"/>
    </location>
</feature>
<evidence type="ECO:0000313" key="16">
    <source>
        <dbReference type="Proteomes" id="UP001161017"/>
    </source>
</evidence>
<evidence type="ECO:0000256" key="13">
    <source>
        <dbReference type="SAM" id="MobiDB-lite"/>
    </source>
</evidence>
<feature type="compositionally biased region" description="Basic and acidic residues" evidence="13">
    <location>
        <begin position="88"/>
        <end position="102"/>
    </location>
</feature>
<keyword evidence="6" id="KW-0378">Hydrolase</keyword>
<feature type="compositionally biased region" description="Low complexity" evidence="13">
    <location>
        <begin position="255"/>
        <end position="274"/>
    </location>
</feature>
<evidence type="ECO:0000256" key="8">
    <source>
        <dbReference type="ARBA" id="ARBA00024983"/>
    </source>
</evidence>
<dbReference type="PANTHER" id="PTHR16631:SF24">
    <property type="entry name" value="FAMILY 17 GLUCOSIDASE SCW11-RELATED"/>
    <property type="match status" value="1"/>
</dbReference>
<evidence type="ECO:0000256" key="7">
    <source>
        <dbReference type="ARBA" id="ARBA00023295"/>
    </source>
</evidence>
<evidence type="ECO:0000256" key="14">
    <source>
        <dbReference type="SAM" id="SignalP"/>
    </source>
</evidence>
<keyword evidence="5 14" id="KW-0732">Signal</keyword>
<sequence>MKKAIVSTVALLLLLRCTYAALQAQHRHHHNKHHETYRGGELIYQAGAYKDAQRIAQPLLKHHKYDNDDPAAATTITRPVSHHPSPSPDRKILLAKPAHDGLQKTSAEKPLSPVTSGVDDDDYYRYHPHPKHSSSSSSSPPADYSDEDDLPPIGPLTPNTNQWAIVYYPYTAASSCKPASTIRSDIASISAHGFTTIRLHASDCNALQTVGSAALLHSMRMIVGIHIDEDTGIDELAHAQVDELIGWATSFQISSPLSSTNRTTSSSSSSSSSSNGWSLIELLTIGEETIYNTPSPSPQAYAHSLATFIHSTRLRLRRAGYAGPITTTEPIPTFYEHREILCPALDIPASNIHPFFVETVTAGDAGAYVAHALSILSEICDGIPGPRRGGGSASWPSSGDDDGDGVRALNLETGWPHKGRANGRARPGEVEQMVAMSGIMKAVGRRSVVLGWGDDGWKDEGEWGVEGGWGCEGLFAGART</sequence>
<keyword evidence="7" id="KW-0326">Glycosidase</keyword>
<evidence type="ECO:0000256" key="5">
    <source>
        <dbReference type="ARBA" id="ARBA00022729"/>
    </source>
</evidence>
<feature type="chain" id="PRO_5041342959" description="Probable beta-glucosidase btgE" evidence="14">
    <location>
        <begin position="21"/>
        <end position="480"/>
    </location>
</feature>
<feature type="signal peptide" evidence="14">
    <location>
        <begin position="1"/>
        <end position="20"/>
    </location>
</feature>
<evidence type="ECO:0000256" key="11">
    <source>
        <dbReference type="ARBA" id="ARBA00041516"/>
    </source>
</evidence>
<evidence type="ECO:0000256" key="2">
    <source>
        <dbReference type="ARBA" id="ARBA00008773"/>
    </source>
</evidence>
<feature type="region of interest" description="Disordered" evidence="13">
    <location>
        <begin position="255"/>
        <end position="275"/>
    </location>
</feature>
<comment type="subcellular location">
    <subcellularLocation>
        <location evidence="1">Secreted</location>
        <location evidence="1">Cell wall</location>
    </subcellularLocation>
</comment>
<dbReference type="GO" id="GO:0009277">
    <property type="term" value="C:fungal-type cell wall"/>
    <property type="evidence" value="ECO:0007669"/>
    <property type="project" value="TreeGrafter"/>
</dbReference>
<dbReference type="PANTHER" id="PTHR16631">
    <property type="entry name" value="GLUCAN 1,3-BETA-GLUCOSIDASE"/>
    <property type="match status" value="1"/>
</dbReference>
<dbReference type="InterPro" id="IPR050732">
    <property type="entry name" value="Beta-glucan_modifiers"/>
</dbReference>
<accession>A0AA43QM61</accession>
<evidence type="ECO:0000256" key="10">
    <source>
        <dbReference type="ARBA" id="ARBA00041495"/>
    </source>
</evidence>
<keyword evidence="4" id="KW-0964">Secreted</keyword>
<dbReference type="GO" id="GO:0042973">
    <property type="term" value="F:glucan endo-1,3-beta-D-glucosidase activity"/>
    <property type="evidence" value="ECO:0007669"/>
    <property type="project" value="TreeGrafter"/>
</dbReference>
<evidence type="ECO:0000256" key="3">
    <source>
        <dbReference type="ARBA" id="ARBA00022512"/>
    </source>
</evidence>